<evidence type="ECO:0000256" key="5">
    <source>
        <dbReference type="ARBA" id="ARBA00022475"/>
    </source>
</evidence>
<proteinExistence type="inferred from homology"/>
<comment type="function">
    <text evidence="1">Part of the ABC transporter complex MalEFGK involved in maltose/maltodextrin import. Probably responsible for the translocation of the substrate across the membrane.</text>
</comment>
<feature type="transmembrane region" description="Helical" evidence="11">
    <location>
        <begin position="111"/>
        <end position="133"/>
    </location>
</feature>
<dbReference type="PANTHER" id="PTHR32243:SF50">
    <property type="entry name" value="MALTOSE_MALTODEXTRIN TRANSPORT SYSTEM PERMEASE PROTEIN MALG"/>
    <property type="match status" value="1"/>
</dbReference>
<keyword evidence="5" id="KW-1003">Cell membrane</keyword>
<keyword evidence="9 11" id="KW-0472">Membrane</keyword>
<dbReference type="GO" id="GO:0042956">
    <property type="term" value="P:maltodextrin transmembrane transport"/>
    <property type="evidence" value="ECO:0007669"/>
    <property type="project" value="TreeGrafter"/>
</dbReference>
<organism evidence="13 14">
    <name type="scientific">Candidatus Gallitreponema excrementavium</name>
    <dbReference type="NCBI Taxonomy" id="2840840"/>
    <lineage>
        <taxon>Bacteria</taxon>
        <taxon>Pseudomonadati</taxon>
        <taxon>Spirochaetota</taxon>
        <taxon>Spirochaetia</taxon>
        <taxon>Spirochaetales</taxon>
        <taxon>Candidatus Gallitreponema</taxon>
    </lineage>
</organism>
<comment type="subcellular location">
    <subcellularLocation>
        <location evidence="2 11">Cell membrane</location>
        <topology evidence="2 11">Multi-pass membrane protein</topology>
    </subcellularLocation>
</comment>
<evidence type="ECO:0000256" key="10">
    <source>
        <dbReference type="ARBA" id="ARBA00041109"/>
    </source>
</evidence>
<protein>
    <recommendedName>
        <fullName evidence="10">Maltose/maltodextrin transport system permease protein MalG</fullName>
    </recommendedName>
</protein>
<dbReference type="Gene3D" id="1.10.3720.10">
    <property type="entry name" value="MetI-like"/>
    <property type="match status" value="1"/>
</dbReference>
<dbReference type="InterPro" id="IPR050901">
    <property type="entry name" value="BP-dep_ABC_trans_perm"/>
</dbReference>
<accession>A0A9D9N1E6</accession>
<dbReference type="Proteomes" id="UP000823638">
    <property type="component" value="Unassembled WGS sequence"/>
</dbReference>
<comment type="similarity">
    <text evidence="3">Belongs to the binding-protein-dependent transport system permease family. MalFG subfamily.</text>
</comment>
<evidence type="ECO:0000256" key="8">
    <source>
        <dbReference type="ARBA" id="ARBA00022989"/>
    </source>
</evidence>
<dbReference type="InterPro" id="IPR035906">
    <property type="entry name" value="MetI-like_sf"/>
</dbReference>
<evidence type="ECO:0000313" key="14">
    <source>
        <dbReference type="Proteomes" id="UP000823638"/>
    </source>
</evidence>
<gene>
    <name evidence="13" type="ORF">IAA81_01580</name>
</gene>
<reference evidence="13" key="2">
    <citation type="journal article" date="2021" name="PeerJ">
        <title>Extensive microbial diversity within the chicken gut microbiome revealed by metagenomics and culture.</title>
        <authorList>
            <person name="Gilroy R."/>
            <person name="Ravi A."/>
            <person name="Getino M."/>
            <person name="Pursley I."/>
            <person name="Horton D.L."/>
            <person name="Alikhan N.F."/>
            <person name="Baker D."/>
            <person name="Gharbi K."/>
            <person name="Hall N."/>
            <person name="Watson M."/>
            <person name="Adriaenssens E.M."/>
            <person name="Foster-Nyarko E."/>
            <person name="Jarju S."/>
            <person name="Secka A."/>
            <person name="Antonio M."/>
            <person name="Oren A."/>
            <person name="Chaudhuri R.R."/>
            <person name="La Ragione R."/>
            <person name="Hildebrand F."/>
            <person name="Pallen M.J."/>
        </authorList>
    </citation>
    <scope>NUCLEOTIDE SEQUENCE</scope>
    <source>
        <strain evidence="13">10532</strain>
    </source>
</reference>
<evidence type="ECO:0000256" key="9">
    <source>
        <dbReference type="ARBA" id="ARBA00023136"/>
    </source>
</evidence>
<feature type="domain" description="ABC transmembrane type-1" evidence="12">
    <location>
        <begin position="74"/>
        <end position="266"/>
    </location>
</feature>
<dbReference type="InterPro" id="IPR000515">
    <property type="entry name" value="MetI-like"/>
</dbReference>
<keyword evidence="7 11" id="KW-0812">Transmembrane</keyword>
<evidence type="ECO:0000256" key="1">
    <source>
        <dbReference type="ARBA" id="ARBA00002264"/>
    </source>
</evidence>
<sequence length="281" mass="31832">MRYKGNPDDGDFEVRVSDRRLNQIPVNRSATSGTVPKPGKVVFEENGYPYFMEQMDGVRQFRRLFNDTMYLAWYRNTLKIAFMNTIFTLILCVTSAYVFSRFNFSGKKPMMAGMVVLQMFPSFIGMIATYVILMRINALDTHWGLVLVYATGNIPYNTWMLKGYFDTVSKSIEEAALVDGATRLTTYVRIILPMVKPMIAFLALTSFTGPWMDFIFPRLILRSQDKMTLAVGLYDMISGRAATNFTMFAAGALLVAVPFALLFMFGQNFMVKTMASGAVKE</sequence>
<dbReference type="CDD" id="cd06261">
    <property type="entry name" value="TM_PBP2"/>
    <property type="match status" value="1"/>
</dbReference>
<dbReference type="AlphaFoldDB" id="A0A9D9N1E6"/>
<evidence type="ECO:0000256" key="2">
    <source>
        <dbReference type="ARBA" id="ARBA00004651"/>
    </source>
</evidence>
<evidence type="ECO:0000256" key="4">
    <source>
        <dbReference type="ARBA" id="ARBA00022448"/>
    </source>
</evidence>
<evidence type="ECO:0000256" key="7">
    <source>
        <dbReference type="ARBA" id="ARBA00022692"/>
    </source>
</evidence>
<evidence type="ECO:0000256" key="6">
    <source>
        <dbReference type="ARBA" id="ARBA00022597"/>
    </source>
</evidence>
<keyword evidence="8 11" id="KW-1133">Transmembrane helix</keyword>
<evidence type="ECO:0000313" key="13">
    <source>
        <dbReference type="EMBL" id="MBO8456901.1"/>
    </source>
</evidence>
<evidence type="ECO:0000256" key="11">
    <source>
        <dbReference type="RuleBase" id="RU363032"/>
    </source>
</evidence>
<dbReference type="GO" id="GO:0015423">
    <property type="term" value="F:ABC-type maltose transporter activity"/>
    <property type="evidence" value="ECO:0007669"/>
    <property type="project" value="TreeGrafter"/>
</dbReference>
<evidence type="ECO:0000256" key="3">
    <source>
        <dbReference type="ARBA" id="ARBA00009047"/>
    </source>
</evidence>
<reference evidence="13" key="1">
    <citation type="submission" date="2020-10" db="EMBL/GenBank/DDBJ databases">
        <authorList>
            <person name="Gilroy R."/>
        </authorList>
    </citation>
    <scope>NUCLEOTIDE SEQUENCE</scope>
    <source>
        <strain evidence="13">10532</strain>
    </source>
</reference>
<dbReference type="PANTHER" id="PTHR32243">
    <property type="entry name" value="MALTOSE TRANSPORT SYSTEM PERMEASE-RELATED"/>
    <property type="match status" value="1"/>
</dbReference>
<comment type="caution">
    <text evidence="13">The sequence shown here is derived from an EMBL/GenBank/DDBJ whole genome shotgun (WGS) entry which is preliminary data.</text>
</comment>
<evidence type="ECO:0000259" key="12">
    <source>
        <dbReference type="PROSITE" id="PS50928"/>
    </source>
</evidence>
<keyword evidence="6" id="KW-0762">Sugar transport</keyword>
<dbReference type="EMBL" id="JADIMM010000023">
    <property type="protein sequence ID" value="MBO8456901.1"/>
    <property type="molecule type" value="Genomic_DNA"/>
</dbReference>
<dbReference type="PROSITE" id="PS50928">
    <property type="entry name" value="ABC_TM1"/>
    <property type="match status" value="1"/>
</dbReference>
<dbReference type="SUPFAM" id="SSF161098">
    <property type="entry name" value="MetI-like"/>
    <property type="match status" value="1"/>
</dbReference>
<feature type="transmembrane region" description="Helical" evidence="11">
    <location>
        <begin position="199"/>
        <end position="221"/>
    </location>
</feature>
<keyword evidence="4 11" id="KW-0813">Transport</keyword>
<dbReference type="GO" id="GO:0005886">
    <property type="term" value="C:plasma membrane"/>
    <property type="evidence" value="ECO:0007669"/>
    <property type="project" value="UniProtKB-SubCell"/>
</dbReference>
<name>A0A9D9N1E6_9SPIR</name>
<feature type="transmembrane region" description="Helical" evidence="11">
    <location>
        <begin position="241"/>
        <end position="265"/>
    </location>
</feature>
<feature type="transmembrane region" description="Helical" evidence="11">
    <location>
        <begin position="80"/>
        <end position="99"/>
    </location>
</feature>
<dbReference type="Pfam" id="PF00528">
    <property type="entry name" value="BPD_transp_1"/>
    <property type="match status" value="1"/>
</dbReference>